<dbReference type="Proteomes" id="UP000184387">
    <property type="component" value="Unassembled WGS sequence"/>
</dbReference>
<sequence length="230" mass="23265">MTLRILSTLAVAGAMGGLAARLEAVAGTPVQADFLPTVGLLARIRAGERADVAILTAEGIAALSEEGVLDAASRKDLVRSHVGFAVKAGAPHPAIGSLEEMRETLLAAPSIAYSRTGASGIAFAALIERLGIAEAVNAKARIIQAGFTAELVAKGEAALAVQQVSELLAVPGIEVIGRLPAEVEVVAVFSAAAFRDAAQPEAAARLIRFLASPEAAPALQAAGLEPILPG</sequence>
<gene>
    <name evidence="1" type="ORF">SAMN02745194_04618</name>
</gene>
<dbReference type="RefSeq" id="WP_217659743.1">
    <property type="nucleotide sequence ID" value="NZ_FQZF01000041.1"/>
</dbReference>
<dbReference type="PANTHER" id="PTHR30632">
    <property type="entry name" value="MOLYBDATE-BINDING PERIPLASMIC PROTEIN"/>
    <property type="match status" value="1"/>
</dbReference>
<dbReference type="Pfam" id="PF13531">
    <property type="entry name" value="SBP_bac_11"/>
    <property type="match status" value="1"/>
</dbReference>
<dbReference type="STRING" id="198092.SAMN02745194_04618"/>
<dbReference type="EMBL" id="FQZF01000041">
    <property type="protein sequence ID" value="SHK28759.1"/>
    <property type="molecule type" value="Genomic_DNA"/>
</dbReference>
<dbReference type="AlphaFoldDB" id="A0A1M6R8F6"/>
<dbReference type="GO" id="GO:0030973">
    <property type="term" value="F:molybdate ion binding"/>
    <property type="evidence" value="ECO:0007669"/>
    <property type="project" value="TreeGrafter"/>
</dbReference>
<dbReference type="SUPFAM" id="SSF53850">
    <property type="entry name" value="Periplasmic binding protein-like II"/>
    <property type="match status" value="1"/>
</dbReference>
<proteinExistence type="predicted"/>
<evidence type="ECO:0000313" key="1">
    <source>
        <dbReference type="EMBL" id="SHK28759.1"/>
    </source>
</evidence>
<name>A0A1M6R8F6_9PROT</name>
<accession>A0A1M6R8F6</accession>
<keyword evidence="2" id="KW-1185">Reference proteome</keyword>
<dbReference type="InterPro" id="IPR050682">
    <property type="entry name" value="ModA/WtpA"/>
</dbReference>
<protein>
    <submittedName>
        <fullName evidence="1">Molybdate transport system substrate-binding protein</fullName>
    </submittedName>
</protein>
<reference evidence="1 2" key="1">
    <citation type="submission" date="2016-11" db="EMBL/GenBank/DDBJ databases">
        <authorList>
            <person name="Jaros S."/>
            <person name="Januszkiewicz K."/>
            <person name="Wedrychowicz H."/>
        </authorList>
    </citation>
    <scope>NUCLEOTIDE SEQUENCE [LARGE SCALE GENOMIC DNA]</scope>
    <source>
        <strain evidence="1 2">DSM 14916</strain>
    </source>
</reference>
<dbReference type="Gene3D" id="3.40.190.10">
    <property type="entry name" value="Periplasmic binding protein-like II"/>
    <property type="match status" value="2"/>
</dbReference>
<dbReference type="GO" id="GO:0015689">
    <property type="term" value="P:molybdate ion transport"/>
    <property type="evidence" value="ECO:0007669"/>
    <property type="project" value="TreeGrafter"/>
</dbReference>
<evidence type="ECO:0000313" key="2">
    <source>
        <dbReference type="Proteomes" id="UP000184387"/>
    </source>
</evidence>
<dbReference type="PANTHER" id="PTHR30632:SF11">
    <property type="entry name" value="BLR4797 PROTEIN"/>
    <property type="match status" value="1"/>
</dbReference>
<organism evidence="1 2">
    <name type="scientific">Muricoccus roseus</name>
    <dbReference type="NCBI Taxonomy" id="198092"/>
    <lineage>
        <taxon>Bacteria</taxon>
        <taxon>Pseudomonadati</taxon>
        <taxon>Pseudomonadota</taxon>
        <taxon>Alphaproteobacteria</taxon>
        <taxon>Acetobacterales</taxon>
        <taxon>Roseomonadaceae</taxon>
        <taxon>Muricoccus</taxon>
    </lineage>
</organism>